<reference evidence="5" key="1">
    <citation type="submission" date="2012-04" db="EMBL/GenBank/DDBJ databases">
        <authorList>
            <person name="Borisov I.G."/>
            <person name="Ivanikova N.V."/>
            <person name="Pinevich A.V."/>
        </authorList>
    </citation>
    <scope>NUCLEOTIDE SEQUENCE</scope>
    <source>
        <strain evidence="5">CALU 1027</strain>
    </source>
</reference>
<dbReference type="PROSITE" id="PS50995">
    <property type="entry name" value="HTH_MARR_2"/>
    <property type="match status" value="1"/>
</dbReference>
<keyword evidence="6" id="KW-1185">Reference proteome</keyword>
<dbReference type="GO" id="GO:0003677">
    <property type="term" value="F:DNA binding"/>
    <property type="evidence" value="ECO:0007669"/>
    <property type="project" value="UniProtKB-KW"/>
</dbReference>
<evidence type="ECO:0000256" key="1">
    <source>
        <dbReference type="ARBA" id="ARBA00023015"/>
    </source>
</evidence>
<dbReference type="InterPro" id="IPR039422">
    <property type="entry name" value="MarR/SlyA-like"/>
</dbReference>
<keyword evidence="1" id="KW-0805">Transcription regulation</keyword>
<dbReference type="InterPro" id="IPR000835">
    <property type="entry name" value="HTH_MarR-typ"/>
</dbReference>
<dbReference type="PRINTS" id="PR00598">
    <property type="entry name" value="HTHMARR"/>
</dbReference>
<dbReference type="SUPFAM" id="SSF46785">
    <property type="entry name" value="Winged helix' DNA-binding domain"/>
    <property type="match status" value="1"/>
</dbReference>
<evidence type="ECO:0000259" key="4">
    <source>
        <dbReference type="PROSITE" id="PS50995"/>
    </source>
</evidence>
<dbReference type="STRING" id="317619.GCA_000332315_01524"/>
<evidence type="ECO:0000313" key="6">
    <source>
        <dbReference type="Proteomes" id="UP000034681"/>
    </source>
</evidence>
<dbReference type="Gene3D" id="1.10.10.10">
    <property type="entry name" value="Winged helix-like DNA-binding domain superfamily/Winged helix DNA-binding domain"/>
    <property type="match status" value="1"/>
</dbReference>
<feature type="domain" description="HTH marR-type" evidence="4">
    <location>
        <begin position="22"/>
        <end position="167"/>
    </location>
</feature>
<dbReference type="AlphaFoldDB" id="A0A0M2PQW4"/>
<evidence type="ECO:0000256" key="2">
    <source>
        <dbReference type="ARBA" id="ARBA00023125"/>
    </source>
</evidence>
<dbReference type="eggNOG" id="COG1846">
    <property type="taxonomic scope" value="Bacteria"/>
</dbReference>
<dbReference type="Proteomes" id="UP000034681">
    <property type="component" value="Unassembled WGS sequence"/>
</dbReference>
<comment type="caution">
    <text evidence="5">The sequence shown here is derived from an EMBL/GenBank/DDBJ whole genome shotgun (WGS) entry which is preliminary data.</text>
</comment>
<keyword evidence="2" id="KW-0238">DNA-binding</keyword>
<dbReference type="PANTHER" id="PTHR33164">
    <property type="entry name" value="TRANSCRIPTIONAL REGULATOR, MARR FAMILY"/>
    <property type="match status" value="1"/>
</dbReference>
<proteinExistence type="predicted"/>
<dbReference type="InterPro" id="IPR036388">
    <property type="entry name" value="WH-like_DNA-bd_sf"/>
</dbReference>
<keyword evidence="3" id="KW-0804">Transcription</keyword>
<dbReference type="RefSeq" id="WP_017712053.1">
    <property type="nucleotide sequence ID" value="NZ_KB235936.1"/>
</dbReference>
<gene>
    <name evidence="5" type="ORF">PROH_17145</name>
</gene>
<dbReference type="GO" id="GO:0006950">
    <property type="term" value="P:response to stress"/>
    <property type="evidence" value="ECO:0007669"/>
    <property type="project" value="TreeGrafter"/>
</dbReference>
<dbReference type="GO" id="GO:0003700">
    <property type="term" value="F:DNA-binding transcription factor activity"/>
    <property type="evidence" value="ECO:0007669"/>
    <property type="project" value="InterPro"/>
</dbReference>
<dbReference type="Pfam" id="PF12802">
    <property type="entry name" value="MarR_2"/>
    <property type="match status" value="1"/>
</dbReference>
<protein>
    <recommendedName>
        <fullName evidence="4">HTH marR-type domain-containing protein</fullName>
    </recommendedName>
</protein>
<dbReference type="OrthoDB" id="9799747at2"/>
<evidence type="ECO:0000256" key="3">
    <source>
        <dbReference type="ARBA" id="ARBA00023163"/>
    </source>
</evidence>
<sequence length="170" mass="18834">MAIPDPLPPPVATAEDPLLVGRSPLLRTADPQSPSLRTCTALAVTHGHWLAWVKAQLQPHGLSPNQWEILVALRQDPGLSMTALAQRVGVSKGGLTTLVNGLEAQHWIQRRSVVGNRRRLTVVLTPEGEQRFSQVFHSYTLALQQQLSQWHTPELELLRVLLTKLSTSLR</sequence>
<dbReference type="SMART" id="SM00347">
    <property type="entry name" value="HTH_MARR"/>
    <property type="match status" value="1"/>
</dbReference>
<organism evidence="5 6">
    <name type="scientific">Prochlorothrix hollandica PCC 9006 = CALU 1027</name>
    <dbReference type="NCBI Taxonomy" id="317619"/>
    <lineage>
        <taxon>Bacteria</taxon>
        <taxon>Bacillati</taxon>
        <taxon>Cyanobacteriota</taxon>
        <taxon>Cyanophyceae</taxon>
        <taxon>Prochlorotrichales</taxon>
        <taxon>Prochlorotrichaceae</taxon>
        <taxon>Prochlorothrix</taxon>
    </lineage>
</organism>
<dbReference type="InterPro" id="IPR001387">
    <property type="entry name" value="Cro/C1-type_HTH"/>
</dbReference>
<dbReference type="InterPro" id="IPR036390">
    <property type="entry name" value="WH_DNA-bd_sf"/>
</dbReference>
<name>A0A0M2PQW4_PROHO</name>
<dbReference type="PANTHER" id="PTHR33164:SF64">
    <property type="entry name" value="TRANSCRIPTIONAL REGULATOR SLYA"/>
    <property type="match status" value="1"/>
</dbReference>
<dbReference type="EMBL" id="AJTX02000007">
    <property type="protein sequence ID" value="KKI98609.1"/>
    <property type="molecule type" value="Genomic_DNA"/>
</dbReference>
<dbReference type="CDD" id="cd00093">
    <property type="entry name" value="HTH_XRE"/>
    <property type="match status" value="1"/>
</dbReference>
<accession>A0A0M2PQW4</accession>
<evidence type="ECO:0000313" key="5">
    <source>
        <dbReference type="EMBL" id="KKI98609.1"/>
    </source>
</evidence>